<reference evidence="12 13" key="1">
    <citation type="submission" date="2021-03" db="EMBL/GenBank/DDBJ databases">
        <authorList>
            <person name="Kanchanasin P."/>
            <person name="Saeng-In P."/>
            <person name="Phongsopitanun W."/>
            <person name="Yuki M."/>
            <person name="Kudo T."/>
            <person name="Ohkuma M."/>
            <person name="Tanasupawat S."/>
        </authorList>
    </citation>
    <scope>NUCLEOTIDE SEQUENCE [LARGE SCALE GENOMIC DNA]</scope>
    <source>
        <strain evidence="12 13">L46</strain>
    </source>
</reference>
<feature type="domain" description="Cation/H+ exchanger transmembrane" evidence="11">
    <location>
        <begin position="16"/>
        <end position="403"/>
    </location>
</feature>
<protein>
    <submittedName>
        <fullName evidence="12">Na+/H+ antiporter</fullName>
    </submittedName>
</protein>
<feature type="transmembrane region" description="Helical" evidence="10">
    <location>
        <begin position="267"/>
        <end position="285"/>
    </location>
</feature>
<feature type="transmembrane region" description="Helical" evidence="10">
    <location>
        <begin position="31"/>
        <end position="51"/>
    </location>
</feature>
<feature type="transmembrane region" description="Helical" evidence="10">
    <location>
        <begin position="6"/>
        <end position="24"/>
    </location>
</feature>
<keyword evidence="4 10" id="KW-0812">Transmembrane</keyword>
<dbReference type="PANTHER" id="PTHR10110:SF86">
    <property type="entry name" value="SODIUM_HYDROGEN EXCHANGER 7"/>
    <property type="match status" value="1"/>
</dbReference>
<evidence type="ECO:0000256" key="7">
    <source>
        <dbReference type="ARBA" id="ARBA00023065"/>
    </source>
</evidence>
<dbReference type="InterPro" id="IPR006153">
    <property type="entry name" value="Cation/H_exchanger_TM"/>
</dbReference>
<comment type="function">
    <text evidence="10">Na(+)/H(+) antiporter that extrudes sodium in exchange for external protons.</text>
</comment>
<proteinExistence type="inferred from homology"/>
<keyword evidence="7 10" id="KW-0406">Ion transport</keyword>
<dbReference type="InterPro" id="IPR004705">
    <property type="entry name" value="Cation/H_exchanger_CPA1_bac"/>
</dbReference>
<keyword evidence="8 10" id="KW-0472">Membrane</keyword>
<dbReference type="RefSeq" id="WP_208272152.1">
    <property type="nucleotide sequence ID" value="NZ_BAAAGM010000086.1"/>
</dbReference>
<dbReference type="PANTHER" id="PTHR10110">
    <property type="entry name" value="SODIUM/HYDROGEN EXCHANGER"/>
    <property type="match status" value="1"/>
</dbReference>
<evidence type="ECO:0000256" key="5">
    <source>
        <dbReference type="ARBA" id="ARBA00022989"/>
    </source>
</evidence>
<keyword evidence="2 10" id="KW-0813">Transport</keyword>
<evidence type="ECO:0000256" key="1">
    <source>
        <dbReference type="ARBA" id="ARBA00004651"/>
    </source>
</evidence>
<dbReference type="InterPro" id="IPR018422">
    <property type="entry name" value="Cation/H_exchanger_CPA1"/>
</dbReference>
<keyword evidence="5 10" id="KW-1133">Transmembrane helix</keyword>
<feature type="transmembrane region" description="Helical" evidence="10">
    <location>
        <begin position="381"/>
        <end position="403"/>
    </location>
</feature>
<dbReference type="Proteomes" id="UP000666915">
    <property type="component" value="Unassembled WGS sequence"/>
</dbReference>
<keyword evidence="10" id="KW-0050">Antiport</keyword>
<evidence type="ECO:0000313" key="12">
    <source>
        <dbReference type="EMBL" id="MBO2443844.1"/>
    </source>
</evidence>
<evidence type="ECO:0000256" key="3">
    <source>
        <dbReference type="ARBA" id="ARBA00022475"/>
    </source>
</evidence>
<dbReference type="Pfam" id="PF00999">
    <property type="entry name" value="Na_H_Exchanger"/>
    <property type="match status" value="1"/>
</dbReference>
<feature type="transmembrane region" description="Helical" evidence="10">
    <location>
        <begin position="154"/>
        <end position="175"/>
    </location>
</feature>
<comment type="similarity">
    <text evidence="10">Belongs to the monovalent cation:proton antiporter 1 (CPA1) transporter (TC 2.A.36) family.</text>
</comment>
<comment type="subcellular location">
    <subcellularLocation>
        <location evidence="1 10">Cell membrane</location>
        <topology evidence="1 10">Multi-pass membrane protein</topology>
    </subcellularLocation>
</comment>
<evidence type="ECO:0000256" key="10">
    <source>
        <dbReference type="RuleBase" id="RU366002"/>
    </source>
</evidence>
<evidence type="ECO:0000259" key="11">
    <source>
        <dbReference type="Pfam" id="PF00999"/>
    </source>
</evidence>
<name>A0ABS3RE15_9ACTN</name>
<evidence type="ECO:0000256" key="9">
    <source>
        <dbReference type="ARBA" id="ARBA00023201"/>
    </source>
</evidence>
<feature type="transmembrane region" description="Helical" evidence="10">
    <location>
        <begin position="224"/>
        <end position="247"/>
    </location>
</feature>
<feature type="transmembrane region" description="Helical" evidence="10">
    <location>
        <begin position="348"/>
        <end position="369"/>
    </location>
</feature>
<feature type="transmembrane region" description="Helical" evidence="10">
    <location>
        <begin position="297"/>
        <end position="320"/>
    </location>
</feature>
<feature type="transmembrane region" description="Helical" evidence="10">
    <location>
        <begin position="57"/>
        <end position="75"/>
    </location>
</feature>
<accession>A0ABS3RE15</accession>
<dbReference type="NCBIfam" id="TIGR00831">
    <property type="entry name" value="a_cpa1"/>
    <property type="match status" value="1"/>
</dbReference>
<comment type="caution">
    <text evidence="12">The sequence shown here is derived from an EMBL/GenBank/DDBJ whole genome shotgun (WGS) entry which is preliminary data.</text>
</comment>
<evidence type="ECO:0000313" key="13">
    <source>
        <dbReference type="Proteomes" id="UP000666915"/>
    </source>
</evidence>
<keyword evidence="13" id="KW-1185">Reference proteome</keyword>
<feature type="transmembrane region" description="Helical" evidence="10">
    <location>
        <begin position="114"/>
        <end position="133"/>
    </location>
</feature>
<organism evidence="12 13">
    <name type="scientific">Actinomadura nitritigenes</name>
    <dbReference type="NCBI Taxonomy" id="134602"/>
    <lineage>
        <taxon>Bacteria</taxon>
        <taxon>Bacillati</taxon>
        <taxon>Actinomycetota</taxon>
        <taxon>Actinomycetes</taxon>
        <taxon>Streptosporangiales</taxon>
        <taxon>Thermomonosporaceae</taxon>
        <taxon>Actinomadura</taxon>
    </lineage>
</organism>
<feature type="transmembrane region" description="Helical" evidence="10">
    <location>
        <begin position="181"/>
        <end position="203"/>
    </location>
</feature>
<feature type="transmembrane region" description="Helical" evidence="10">
    <location>
        <begin position="87"/>
        <end position="108"/>
    </location>
</feature>
<dbReference type="Gene3D" id="6.10.140.1330">
    <property type="match status" value="1"/>
</dbReference>
<dbReference type="EMBL" id="JAGEOK010000037">
    <property type="protein sequence ID" value="MBO2443844.1"/>
    <property type="molecule type" value="Genomic_DNA"/>
</dbReference>
<evidence type="ECO:0000256" key="8">
    <source>
        <dbReference type="ARBA" id="ARBA00023136"/>
    </source>
</evidence>
<gene>
    <name evidence="12" type="ORF">J4557_40610</name>
</gene>
<evidence type="ECO:0000256" key="6">
    <source>
        <dbReference type="ARBA" id="ARBA00023053"/>
    </source>
</evidence>
<keyword evidence="6 10" id="KW-0915">Sodium</keyword>
<sequence length="523" mass="56425">MGPESVFIVVLATAAVVVLSRALSARLGMPNAILLVVLGAAIAFLPGMPEIELPPEVVLIGFLPPLVYYAAFFSAPREAKADAVPITALAIGLTTVTTFTVAAVLRWVLPDLGWAAAIALGAAVAPTDPVAAISIMKRLDAPVRIVTIIEGENLVNDAVALTAFVLAVEALTTHFTVGHGIARLAVVVAGGVAYGLAVGFIASRLRRRIRDPGSQIIVSLLTPYLAFVPADELGFSGVLATVCAGFYLGTRGEGLFQPASRLPGQLFWEVLVFLLESALFVLLGLEIRVIVRELTSAAWPSAVLGAAAVTAVIVALRLAWTQFIFPLSRYLPGRHIAFDHLPWRDRLAIGWSGMRGAISLAIVLSLPVSARLPQERRGERLFVTGAVVFVTLIGCASTLPGLLRRLGLAESDRVRIEYQEARKGVAEAALARLDELIENGEVDGRTGRTFRQLYEDLLDQIRAEFGEDVEEEVTDSLGLRRELVRTQREKLRRLYSKGKISAEVLRAVDRWLDLEDPDIREVG</sequence>
<keyword evidence="3 10" id="KW-1003">Cell membrane</keyword>
<evidence type="ECO:0000256" key="2">
    <source>
        <dbReference type="ARBA" id="ARBA00022448"/>
    </source>
</evidence>
<evidence type="ECO:0000256" key="4">
    <source>
        <dbReference type="ARBA" id="ARBA00022692"/>
    </source>
</evidence>
<keyword evidence="9 10" id="KW-0739">Sodium transport</keyword>